<comment type="caution">
    <text evidence="2">The sequence shown here is derived from an EMBL/GenBank/DDBJ whole genome shotgun (WGS) entry which is preliminary data.</text>
</comment>
<organism evidence="2 3">
    <name type="scientific">Zhihengliuella salsuginis</name>
    <dbReference type="NCBI Taxonomy" id="578222"/>
    <lineage>
        <taxon>Bacteria</taxon>
        <taxon>Bacillati</taxon>
        <taxon>Actinomycetota</taxon>
        <taxon>Actinomycetes</taxon>
        <taxon>Micrococcales</taxon>
        <taxon>Micrococcaceae</taxon>
        <taxon>Zhihengliuella</taxon>
    </lineage>
</organism>
<reference evidence="3" key="1">
    <citation type="journal article" date="2019" name="Int. J. Syst. Evol. Microbiol.">
        <title>The Global Catalogue of Microorganisms (GCM) 10K type strain sequencing project: providing services to taxonomists for standard genome sequencing and annotation.</title>
        <authorList>
            <consortium name="The Broad Institute Genomics Platform"/>
            <consortium name="The Broad Institute Genome Sequencing Center for Infectious Disease"/>
            <person name="Wu L."/>
            <person name="Ma J."/>
        </authorList>
    </citation>
    <scope>NUCLEOTIDE SEQUENCE [LARGE SCALE GENOMIC DNA]</scope>
    <source>
        <strain evidence="3">KCTC 19466</strain>
    </source>
</reference>
<evidence type="ECO:0000313" key="3">
    <source>
        <dbReference type="Proteomes" id="UP000642819"/>
    </source>
</evidence>
<feature type="region of interest" description="Disordered" evidence="1">
    <location>
        <begin position="372"/>
        <end position="394"/>
    </location>
</feature>
<name>A0ABQ3GCD8_9MICC</name>
<evidence type="ECO:0000313" key="2">
    <source>
        <dbReference type="EMBL" id="GHC99259.1"/>
    </source>
</evidence>
<feature type="compositionally biased region" description="Basic and acidic residues" evidence="1">
    <location>
        <begin position="373"/>
        <end position="387"/>
    </location>
</feature>
<dbReference type="EMBL" id="BMXK01000001">
    <property type="protein sequence ID" value="GHC99259.1"/>
    <property type="molecule type" value="Genomic_DNA"/>
</dbReference>
<accession>A0ABQ3GCD8</accession>
<keyword evidence="3" id="KW-1185">Reference proteome</keyword>
<evidence type="ECO:0000256" key="1">
    <source>
        <dbReference type="SAM" id="MobiDB-lite"/>
    </source>
</evidence>
<sequence length="484" mass="52734">MTYVVHFPYNWPEKMPKHSQLTDDAQKLGKTGEDILTAYDDAATQWGGLPSALTVEGDEKLFMAFTTNVAPYADTVNTSLTETKKALKDFAGEVEGFKPRWQNLKSEVATYNALEAEPDVDADKVDGVSYRTYTESNDLSQRLMEARDDYVAMVGRCVTAIENADPSLDPLYTNSGLKGFLEGTKKQWNRARTTLQVGAGFNGHDGKIGFKFNADSPVPTSITEVMRGRIPKWLPEDVKTKLESYLPENPARYQVAPDGSVMRYANGDPIPAFVSWSDRFRRSSVGQLMKDKFNWRLRGVTDATGTKTRFQLNTNIRMPGWAQRGSRGLRKVEGAVKKIEGNKYVKGAGKVFGVAEAIGGYADGYAEGYNNSLRDHPDRTPGEHQREAATSSAVRGTTEVVTQVAFGVGGRAIGTAIGGPVGGFVGGIVGDYVGGKVAPHAADIVDAFRTGGWEGGVDEIKEKGEAFVDGAKDLAKKADPRNWF</sequence>
<protein>
    <recommendedName>
        <fullName evidence="4">WXG100 family type VII secretion target</fullName>
    </recommendedName>
</protein>
<gene>
    <name evidence="2" type="ORF">GCM10008096_01220</name>
</gene>
<dbReference type="RefSeq" id="WP_189348478.1">
    <property type="nucleotide sequence ID" value="NZ_BMXK01000001.1"/>
</dbReference>
<dbReference type="Proteomes" id="UP000642819">
    <property type="component" value="Unassembled WGS sequence"/>
</dbReference>
<proteinExistence type="predicted"/>
<evidence type="ECO:0008006" key="4">
    <source>
        <dbReference type="Google" id="ProtNLM"/>
    </source>
</evidence>